<dbReference type="NCBIfam" id="NF001263">
    <property type="entry name" value="PRK00226.1-4"/>
    <property type="match status" value="1"/>
</dbReference>
<dbReference type="NCBIfam" id="NF001261">
    <property type="entry name" value="PRK00226.1-2"/>
    <property type="match status" value="1"/>
</dbReference>
<evidence type="ECO:0000259" key="10">
    <source>
        <dbReference type="Pfam" id="PF01272"/>
    </source>
</evidence>
<keyword evidence="5 8" id="KW-0804">Transcription</keyword>
<evidence type="ECO:0000256" key="4">
    <source>
        <dbReference type="ARBA" id="ARBA00023125"/>
    </source>
</evidence>
<sequence length="158" mass="17466">MNKVPMTIVGADQLRKELEMLKFDRRPKITEAIASARELGDLKENAEYHAAREEQGICEARIRDIEGKLSNAQIIDVTAMENTGRVIFGVTVTIVNVENDAEMTYRIVGDDEADIKQNLISVNSPIARGLIGKNEGDEVSISTPGGLTDYDILKVDYI</sequence>
<dbReference type="RefSeq" id="WP_153661317.1">
    <property type="nucleotide sequence ID" value="NZ_JAAIKR010000001.1"/>
</dbReference>
<keyword evidence="12" id="KW-0648">Protein biosynthesis</keyword>
<dbReference type="Gene3D" id="3.10.50.30">
    <property type="entry name" value="Transcription elongation factor, GreA/GreB, C-terminal domain"/>
    <property type="match status" value="1"/>
</dbReference>
<dbReference type="InterPro" id="IPR028624">
    <property type="entry name" value="Tscrpt_elong_fac_GreA/B"/>
</dbReference>
<dbReference type="InterPro" id="IPR036953">
    <property type="entry name" value="GreA/GreB_C_sf"/>
</dbReference>
<dbReference type="Pfam" id="PF01272">
    <property type="entry name" value="GreA_GreB"/>
    <property type="match status" value="1"/>
</dbReference>
<evidence type="ECO:0000256" key="3">
    <source>
        <dbReference type="ARBA" id="ARBA00023015"/>
    </source>
</evidence>
<dbReference type="GO" id="GO:0003746">
    <property type="term" value="F:translation elongation factor activity"/>
    <property type="evidence" value="ECO:0007669"/>
    <property type="project" value="UniProtKB-KW"/>
</dbReference>
<evidence type="ECO:0000256" key="1">
    <source>
        <dbReference type="ARBA" id="ARBA00008213"/>
    </source>
</evidence>
<dbReference type="SUPFAM" id="SSF46557">
    <property type="entry name" value="GreA transcript cleavage protein, N-terminal domain"/>
    <property type="match status" value="1"/>
</dbReference>
<dbReference type="InterPro" id="IPR001437">
    <property type="entry name" value="Tscrpt_elong_fac_GreA/B_C"/>
</dbReference>
<dbReference type="Pfam" id="PF03449">
    <property type="entry name" value="GreA_GreB_N"/>
    <property type="match status" value="1"/>
</dbReference>
<evidence type="ECO:0000256" key="5">
    <source>
        <dbReference type="ARBA" id="ARBA00023163"/>
    </source>
</evidence>
<dbReference type="PANTHER" id="PTHR30437">
    <property type="entry name" value="TRANSCRIPTION ELONGATION FACTOR GREA"/>
    <property type="match status" value="1"/>
</dbReference>
<dbReference type="NCBIfam" id="NF001264">
    <property type="entry name" value="PRK00226.1-5"/>
    <property type="match status" value="1"/>
</dbReference>
<dbReference type="InterPro" id="IPR018151">
    <property type="entry name" value="TF_GreA/GreB_CS"/>
</dbReference>
<dbReference type="HAMAP" id="MF_00105">
    <property type="entry name" value="GreA_GreB"/>
    <property type="match status" value="1"/>
</dbReference>
<dbReference type="Proteomes" id="UP000811844">
    <property type="component" value="Unassembled WGS sequence"/>
</dbReference>
<evidence type="ECO:0000256" key="9">
    <source>
        <dbReference type="RuleBase" id="RU000556"/>
    </source>
</evidence>
<dbReference type="InterPro" id="IPR036805">
    <property type="entry name" value="Tscrpt_elong_fac_GreA/B_N_sf"/>
</dbReference>
<evidence type="ECO:0000313" key="12">
    <source>
        <dbReference type="EMBL" id="MBR9726460.1"/>
    </source>
</evidence>
<dbReference type="PROSITE" id="PS00829">
    <property type="entry name" value="GREAB_1"/>
    <property type="match status" value="1"/>
</dbReference>
<accession>A0ABS5HZC6</accession>
<evidence type="ECO:0000256" key="2">
    <source>
        <dbReference type="ARBA" id="ARBA00013729"/>
    </source>
</evidence>
<evidence type="ECO:0000259" key="11">
    <source>
        <dbReference type="Pfam" id="PF03449"/>
    </source>
</evidence>
<dbReference type="InterPro" id="IPR006359">
    <property type="entry name" value="Tscrpt_elong_fac_GreA"/>
</dbReference>
<evidence type="ECO:0000256" key="6">
    <source>
        <dbReference type="ARBA" id="ARBA00024916"/>
    </source>
</evidence>
<dbReference type="Gene3D" id="1.10.287.180">
    <property type="entry name" value="Transcription elongation factor, GreA/GreB, N-terminal domain"/>
    <property type="match status" value="1"/>
</dbReference>
<evidence type="ECO:0000256" key="8">
    <source>
        <dbReference type="HAMAP-Rule" id="MF_00105"/>
    </source>
</evidence>
<keyword evidence="12" id="KW-0251">Elongation factor</keyword>
<dbReference type="EMBL" id="JAAIKR010000001">
    <property type="protein sequence ID" value="MBR9726460.1"/>
    <property type="molecule type" value="Genomic_DNA"/>
</dbReference>
<organism evidence="12 13">
    <name type="scientific">Shewanella intestini</name>
    <dbReference type="NCBI Taxonomy" id="2017544"/>
    <lineage>
        <taxon>Bacteria</taxon>
        <taxon>Pseudomonadati</taxon>
        <taxon>Pseudomonadota</taxon>
        <taxon>Gammaproteobacteria</taxon>
        <taxon>Alteromonadales</taxon>
        <taxon>Shewanellaceae</taxon>
        <taxon>Shewanella</taxon>
    </lineage>
</organism>
<gene>
    <name evidence="8 12" type="primary">greA</name>
    <name evidence="12" type="ORF">G3R48_00420</name>
</gene>
<name>A0ABS5HZC6_9GAMM</name>
<feature type="domain" description="Transcription elongation factor GreA/GreB N-terminal" evidence="11">
    <location>
        <begin position="4"/>
        <end position="74"/>
    </location>
</feature>
<proteinExistence type="inferred from homology"/>
<dbReference type="PANTHER" id="PTHR30437:SF4">
    <property type="entry name" value="TRANSCRIPTION ELONGATION FACTOR GREA"/>
    <property type="match status" value="1"/>
</dbReference>
<dbReference type="PIRSF" id="PIRSF006092">
    <property type="entry name" value="GreA_GreB"/>
    <property type="match status" value="1"/>
</dbReference>
<comment type="function">
    <text evidence="6 8 9">Necessary for efficient RNA polymerase transcription elongation past template-encoded arresting sites. The arresting sites in DNA have the property of trapping a certain fraction of elongating RNA polymerases that pass through, resulting in locked ternary complexes. Cleavage of the nascent transcript by cleavage factors such as GreA or GreB allows the resumption of elongation from the new 3'terminus. GreA releases sequences of 2 to 3 nucleotides.</text>
</comment>
<reference evidence="12 13" key="1">
    <citation type="submission" date="2020-02" db="EMBL/GenBank/DDBJ databases">
        <title>Shewanella WXL01 sp. nov., a marine bacterium isolated from green algae in Luhuitou Fringing Reef (Northern South China Sea).</title>
        <authorList>
            <person name="Wang X."/>
        </authorList>
    </citation>
    <scope>NUCLEOTIDE SEQUENCE [LARGE SCALE GENOMIC DNA]</scope>
    <source>
        <strain evidence="12 13">MCCC 1A01895</strain>
    </source>
</reference>
<dbReference type="PROSITE" id="PS00830">
    <property type="entry name" value="GREAB_2"/>
    <property type="match status" value="1"/>
</dbReference>
<dbReference type="InterPro" id="IPR022691">
    <property type="entry name" value="Tscrpt_elong_fac_GreA/B_N"/>
</dbReference>
<comment type="similarity">
    <text evidence="1 8 9">Belongs to the GreA/GreB family.</text>
</comment>
<dbReference type="InterPro" id="IPR023459">
    <property type="entry name" value="Tscrpt_elong_fac_GreA/B_fam"/>
</dbReference>
<feature type="domain" description="Transcription elongation factor GreA/GreB C-terminal" evidence="10">
    <location>
        <begin position="83"/>
        <end position="157"/>
    </location>
</feature>
<dbReference type="NCBIfam" id="TIGR01462">
    <property type="entry name" value="greA"/>
    <property type="match status" value="1"/>
</dbReference>
<evidence type="ECO:0000256" key="7">
    <source>
        <dbReference type="ARBA" id="ARBA00030776"/>
    </source>
</evidence>
<dbReference type="SUPFAM" id="SSF54534">
    <property type="entry name" value="FKBP-like"/>
    <property type="match status" value="1"/>
</dbReference>
<protein>
    <recommendedName>
        <fullName evidence="2 8">Transcription elongation factor GreA</fullName>
    </recommendedName>
    <alternativeName>
        <fullName evidence="7 8">Transcript cleavage factor GreA</fullName>
    </alternativeName>
</protein>
<keyword evidence="3 8" id="KW-0805">Transcription regulation</keyword>
<keyword evidence="13" id="KW-1185">Reference proteome</keyword>
<keyword evidence="4 8" id="KW-0238">DNA-binding</keyword>
<comment type="caution">
    <text evidence="12">The sequence shown here is derived from an EMBL/GenBank/DDBJ whole genome shotgun (WGS) entry which is preliminary data.</text>
</comment>
<evidence type="ECO:0000313" key="13">
    <source>
        <dbReference type="Proteomes" id="UP000811844"/>
    </source>
</evidence>